<dbReference type="EMBL" id="AWGH01000017">
    <property type="protein sequence ID" value="ODN92855.1"/>
    <property type="molecule type" value="Genomic_DNA"/>
</dbReference>
<dbReference type="AlphaFoldDB" id="A0A1E3IWP9"/>
<organism evidence="1 2">
    <name type="scientific">Cryptococcus wingfieldii CBS 7118</name>
    <dbReference type="NCBI Taxonomy" id="1295528"/>
    <lineage>
        <taxon>Eukaryota</taxon>
        <taxon>Fungi</taxon>
        <taxon>Dikarya</taxon>
        <taxon>Basidiomycota</taxon>
        <taxon>Agaricomycotina</taxon>
        <taxon>Tremellomycetes</taxon>
        <taxon>Tremellales</taxon>
        <taxon>Cryptococcaceae</taxon>
        <taxon>Cryptococcus</taxon>
    </lineage>
</organism>
<evidence type="ECO:0000313" key="1">
    <source>
        <dbReference type="EMBL" id="ODN92855.1"/>
    </source>
</evidence>
<comment type="caution">
    <text evidence="1">The sequence shown here is derived from an EMBL/GenBank/DDBJ whole genome shotgun (WGS) entry which is preliminary data.</text>
</comment>
<protein>
    <submittedName>
        <fullName evidence="1">Uncharacterized protein</fullName>
    </submittedName>
</protein>
<reference evidence="1 2" key="1">
    <citation type="submission" date="2016-06" db="EMBL/GenBank/DDBJ databases">
        <title>Evolution of pathogenesis and genome organization in the Tremellales.</title>
        <authorList>
            <person name="Cuomo C."/>
            <person name="Litvintseva A."/>
            <person name="Heitman J."/>
            <person name="Chen Y."/>
            <person name="Sun S."/>
            <person name="Springer D."/>
            <person name="Dromer F."/>
            <person name="Young S."/>
            <person name="Zeng Q."/>
            <person name="Chapman S."/>
            <person name="Gujja S."/>
            <person name="Saif S."/>
            <person name="Birren B."/>
        </authorList>
    </citation>
    <scope>NUCLEOTIDE SEQUENCE [LARGE SCALE GENOMIC DNA]</scope>
    <source>
        <strain evidence="1 2">CBS 7118</strain>
    </source>
</reference>
<name>A0A1E3IWP9_9TREE</name>
<accession>A0A1E3IWP9</accession>
<sequence>PVIPVLYQHFVYHRDGLTTETG</sequence>
<keyword evidence="2" id="KW-1185">Reference proteome</keyword>
<dbReference type="Proteomes" id="UP000094819">
    <property type="component" value="Unassembled WGS sequence"/>
</dbReference>
<gene>
    <name evidence="1" type="ORF">L198_05652</name>
</gene>
<evidence type="ECO:0000313" key="2">
    <source>
        <dbReference type="Proteomes" id="UP000094819"/>
    </source>
</evidence>
<feature type="non-terminal residue" evidence="1">
    <location>
        <position position="1"/>
    </location>
</feature>
<proteinExistence type="predicted"/>